<dbReference type="EMBL" id="KK121361">
    <property type="protein sequence ID" value="KFM80323.1"/>
    <property type="molecule type" value="Genomic_DNA"/>
</dbReference>
<proteinExistence type="predicted"/>
<evidence type="ECO:0000313" key="1">
    <source>
        <dbReference type="EMBL" id="KFM80323.1"/>
    </source>
</evidence>
<protein>
    <submittedName>
        <fullName evidence="1">Uncharacterized protein</fullName>
    </submittedName>
</protein>
<accession>A0A087USI4</accession>
<feature type="non-terminal residue" evidence="1">
    <location>
        <position position="1"/>
    </location>
</feature>
<organism evidence="1 2">
    <name type="scientific">Stegodyphus mimosarum</name>
    <name type="common">African social velvet spider</name>
    <dbReference type="NCBI Taxonomy" id="407821"/>
    <lineage>
        <taxon>Eukaryota</taxon>
        <taxon>Metazoa</taxon>
        <taxon>Ecdysozoa</taxon>
        <taxon>Arthropoda</taxon>
        <taxon>Chelicerata</taxon>
        <taxon>Arachnida</taxon>
        <taxon>Araneae</taxon>
        <taxon>Araneomorphae</taxon>
        <taxon>Entelegynae</taxon>
        <taxon>Eresoidea</taxon>
        <taxon>Eresidae</taxon>
        <taxon>Stegodyphus</taxon>
    </lineage>
</organism>
<feature type="non-terminal residue" evidence="1">
    <location>
        <position position="42"/>
    </location>
</feature>
<reference evidence="1 2" key="1">
    <citation type="submission" date="2013-11" db="EMBL/GenBank/DDBJ databases">
        <title>Genome sequencing of Stegodyphus mimosarum.</title>
        <authorList>
            <person name="Bechsgaard J."/>
        </authorList>
    </citation>
    <scope>NUCLEOTIDE SEQUENCE [LARGE SCALE GENOMIC DNA]</scope>
</reference>
<keyword evidence="2" id="KW-1185">Reference proteome</keyword>
<sequence>CSRRSDQSNFLTIIHIIGKISETYLSKLPEKLHISSQHCHNF</sequence>
<dbReference type="Proteomes" id="UP000054359">
    <property type="component" value="Unassembled WGS sequence"/>
</dbReference>
<evidence type="ECO:0000313" key="2">
    <source>
        <dbReference type="Proteomes" id="UP000054359"/>
    </source>
</evidence>
<dbReference type="AlphaFoldDB" id="A0A087USI4"/>
<gene>
    <name evidence="1" type="ORF">X975_00864</name>
</gene>
<name>A0A087USI4_STEMI</name>